<comment type="subunit">
    <text evidence="3">Component of the lid subcomplex of the 19S proteasome regulatory particle complex (also named PA700 complex). The 26S proteasome consists of a 20S proteasome core and two 19S regulatory subunits.</text>
</comment>
<dbReference type="SUPFAM" id="SSF46785">
    <property type="entry name" value="Winged helix' DNA-binding domain"/>
    <property type="match status" value="1"/>
</dbReference>
<comment type="similarity">
    <text evidence="1">Belongs to the proteasome subunit S9 family.</text>
</comment>
<evidence type="ECO:0000256" key="4">
    <source>
        <dbReference type="SAM" id="SignalP"/>
    </source>
</evidence>
<dbReference type="Pfam" id="PF14768">
    <property type="entry name" value="RPA_interact_C"/>
    <property type="match status" value="1"/>
</dbReference>
<evidence type="ECO:0000256" key="1">
    <source>
        <dbReference type="ARBA" id="ARBA00007454"/>
    </source>
</evidence>
<name>A0A6A4SPP3_SCOMX</name>
<dbReference type="PROSITE" id="PS50250">
    <property type="entry name" value="PCI"/>
    <property type="match status" value="1"/>
</dbReference>
<feature type="chain" id="PRO_5025603275" description="PCI domain-containing protein" evidence="4">
    <location>
        <begin position="17"/>
        <end position="724"/>
    </location>
</feature>
<dbReference type="InterPro" id="IPR028158">
    <property type="entry name" value="RPA_interact_N_dom"/>
</dbReference>
<dbReference type="InterPro" id="IPR000717">
    <property type="entry name" value="PCI_dom"/>
</dbReference>
<dbReference type="SUPFAM" id="SSF48452">
    <property type="entry name" value="TPR-like"/>
    <property type="match status" value="1"/>
</dbReference>
<accession>A0A6A4SPP3</accession>
<comment type="caution">
    <text evidence="6">The sequence shown here is derived from an EMBL/GenBank/DDBJ whole genome shotgun (WGS) entry which is preliminary data.</text>
</comment>
<dbReference type="SMART" id="SM00088">
    <property type="entry name" value="PINT"/>
    <property type="match status" value="1"/>
</dbReference>
<dbReference type="InterPro" id="IPR011990">
    <property type="entry name" value="TPR-like_helical_dom_sf"/>
</dbReference>
<dbReference type="GO" id="GO:0000502">
    <property type="term" value="C:proteasome complex"/>
    <property type="evidence" value="ECO:0007669"/>
    <property type="project" value="UniProtKB-KW"/>
</dbReference>
<dbReference type="FunFam" id="1.25.40.570:FF:000003">
    <property type="entry name" value="26S proteasome non-ATPase regulatory subunit 11"/>
    <property type="match status" value="1"/>
</dbReference>
<dbReference type="Pfam" id="PF14767">
    <property type="entry name" value="RPA_interact_M"/>
    <property type="match status" value="1"/>
</dbReference>
<dbReference type="InterPro" id="IPR040773">
    <property type="entry name" value="Rpn6_N"/>
</dbReference>
<evidence type="ECO:0000313" key="6">
    <source>
        <dbReference type="EMBL" id="KAF0032272.1"/>
    </source>
</evidence>
<dbReference type="Proteomes" id="UP000438429">
    <property type="component" value="Unassembled WGS sequence"/>
</dbReference>
<dbReference type="Pfam" id="PF18503">
    <property type="entry name" value="RPN6_C_helix"/>
    <property type="match status" value="1"/>
</dbReference>
<keyword evidence="4" id="KW-0732">Signal</keyword>
<dbReference type="SMART" id="SM00753">
    <property type="entry name" value="PAM"/>
    <property type="match status" value="1"/>
</dbReference>
<evidence type="ECO:0000313" key="7">
    <source>
        <dbReference type="Proteomes" id="UP000438429"/>
    </source>
</evidence>
<gene>
    <name evidence="6" type="ORF">F2P81_014562</name>
</gene>
<reference evidence="6 7" key="1">
    <citation type="submission" date="2019-06" db="EMBL/GenBank/DDBJ databases">
        <title>Draft genomes of female and male turbot (Scophthalmus maximus).</title>
        <authorList>
            <person name="Xu H."/>
            <person name="Xu X.-W."/>
            <person name="Shao C."/>
            <person name="Chen S."/>
        </authorList>
    </citation>
    <scope>NUCLEOTIDE SEQUENCE [LARGE SCALE GENOMIC DNA]</scope>
    <source>
        <strain evidence="6">Ysfricsl-2016a</strain>
        <tissue evidence="6">Blood</tissue>
    </source>
</reference>
<keyword evidence="2" id="KW-0647">Proteasome</keyword>
<dbReference type="AlphaFoldDB" id="A0A6A4SPP3"/>
<dbReference type="Pfam" id="PF18055">
    <property type="entry name" value="RPN6_N"/>
    <property type="match status" value="1"/>
</dbReference>
<feature type="domain" description="PCI" evidence="5">
    <location>
        <begin position="530"/>
        <end position="694"/>
    </location>
</feature>
<dbReference type="PANTHER" id="PTHR10678">
    <property type="entry name" value="26S PROTEASOME NON-ATPASE REGULATORY SUBUNIT 11/COP9 SIGNALOSOME COMPLEX SUBUNIT 2"/>
    <property type="match status" value="1"/>
</dbReference>
<dbReference type="InterPro" id="IPR050871">
    <property type="entry name" value="26S_Proteasome/COP9_Components"/>
</dbReference>
<evidence type="ECO:0000256" key="2">
    <source>
        <dbReference type="ARBA" id="ARBA00022942"/>
    </source>
</evidence>
<dbReference type="EMBL" id="VEVO01000013">
    <property type="protein sequence ID" value="KAF0032272.1"/>
    <property type="molecule type" value="Genomic_DNA"/>
</dbReference>
<proteinExistence type="inferred from homology"/>
<dbReference type="InterPro" id="IPR028159">
    <property type="entry name" value="RPA_interact_C_dom"/>
</dbReference>
<dbReference type="Pfam" id="PF01399">
    <property type="entry name" value="PCI"/>
    <property type="match status" value="1"/>
</dbReference>
<protein>
    <recommendedName>
        <fullName evidence="5">PCI domain-containing protein</fullName>
    </recommendedName>
</protein>
<evidence type="ECO:0000259" key="5">
    <source>
        <dbReference type="PROSITE" id="PS50250"/>
    </source>
</evidence>
<feature type="signal peptide" evidence="4">
    <location>
        <begin position="1"/>
        <end position="16"/>
    </location>
</feature>
<sequence length="724" mass="81710">MLLLLLLLLLVVAVAAAPPRPLAADRLQPIGEVAVRVWLSERVFLLLYSCHRFLTMDGLHRHRTLYKGTTPPWKETYRKRCVDRLKNSRSRLLERYRQAGETSGASIIVQEVMEEEWTALQSEDRRLPSLWGPEGMAEVEYDELAVLEEIQQELVSQEMSIIEEYERNLQFEQQYISSVVEGMDEMHIICPMCRANNLNITSLFISCPCGLYINTKRRNISPDVLRRLLESRVSEHMEDCLHNPVFSVAPNVDSSPNLMMSCKERLSAELGTACRGRHCGDRANDLTGKPTGRVDRIAGRGKMAAAAVAEFQRAQSLLGTDRNASIDILHSIVKRDIQESDEEAVRVKEQSILELGGLLAKTGQAAELGGLLKYVRPFLNSISKAKAARLVRSLLDLFLDMEAATGQEVELCLECIDWAKAEKRTFLRQALEARLISLYFDTKCYPEALHLGSQLLQELKKMDDKALLVEVQLLESKTYHALSNLPKAHAALTSARTTANAIYCPPKLQAALDMQSGIIHAAEEKDWKTAYSYFYEAFEGYDSIDSPRAITSLKYMLLCKIMLNLPEEVQALVSGKLSLRYSGRQTDSLKCVAQASKNRSLADFEKALTEYKPELREDPIISTHLTKLYDNLLEQNLIRVIEPFSRVQIAHISSLIKLSKGDVERKLSQMILDEKFHGILDQGEGVLIVFEEPVVDKTYEAALETIQNMSKVVDSLYNKAKKLT</sequence>
<organism evidence="6 7">
    <name type="scientific">Scophthalmus maximus</name>
    <name type="common">Turbot</name>
    <name type="synonym">Psetta maxima</name>
    <dbReference type="NCBI Taxonomy" id="52904"/>
    <lineage>
        <taxon>Eukaryota</taxon>
        <taxon>Metazoa</taxon>
        <taxon>Chordata</taxon>
        <taxon>Craniata</taxon>
        <taxon>Vertebrata</taxon>
        <taxon>Euteleostomi</taxon>
        <taxon>Actinopterygii</taxon>
        <taxon>Neopterygii</taxon>
        <taxon>Teleostei</taxon>
        <taxon>Neoteleostei</taxon>
        <taxon>Acanthomorphata</taxon>
        <taxon>Carangaria</taxon>
        <taxon>Pleuronectiformes</taxon>
        <taxon>Pleuronectoidei</taxon>
        <taxon>Scophthalmidae</taxon>
        <taxon>Scophthalmus</taxon>
    </lineage>
</organism>
<evidence type="ECO:0000256" key="3">
    <source>
        <dbReference type="ARBA" id="ARBA00062507"/>
    </source>
</evidence>
<dbReference type="InterPro" id="IPR028155">
    <property type="entry name" value="RPA_interact_central"/>
</dbReference>
<dbReference type="Pfam" id="PF14766">
    <property type="entry name" value="RPA_interact_N"/>
    <property type="match status" value="1"/>
</dbReference>
<dbReference type="InterPro" id="IPR036390">
    <property type="entry name" value="WH_DNA-bd_sf"/>
</dbReference>
<dbReference type="Gene3D" id="1.25.40.570">
    <property type="match status" value="1"/>
</dbReference>
<dbReference type="InterPro" id="IPR040780">
    <property type="entry name" value="Rpn6_C_helix"/>
</dbReference>